<keyword evidence="3" id="KW-1185">Reference proteome</keyword>
<dbReference type="EMBL" id="KZ293543">
    <property type="protein sequence ID" value="PBK58435.1"/>
    <property type="molecule type" value="Genomic_DNA"/>
</dbReference>
<feature type="compositionally biased region" description="Basic and acidic residues" evidence="1">
    <location>
        <begin position="265"/>
        <end position="276"/>
    </location>
</feature>
<evidence type="ECO:0000256" key="1">
    <source>
        <dbReference type="SAM" id="MobiDB-lite"/>
    </source>
</evidence>
<sequence length="276" mass="29613">MSPREVLPNRIIQIHGWSLDRWREVRRLRGFRYWHARATGGVGAGNVSIRVWGSSPKRELARRPVSWVGSVASTLEAHSLSGDTVSGSWGRGAWMVGGGSFSGWAGKRGHRNGSLIVARALARNIVFSYDVWDVRDAADGERRGYGSGFSIKGVVRDGPASEDRRGEGCPVAWPVVPEVIGSLGGCWFSDEVGVYVGGREMVVWVGTEETSWVFVVDETGGGGWAEEGWSWETGSVRAESAEESPDLVLKSGDAKDGGGQGGEGAGREIDGDLHSV</sequence>
<gene>
    <name evidence="2" type="ORF">ARMSODRAFT_983848</name>
</gene>
<name>A0A2H3AHM5_9AGAR</name>
<dbReference type="AlphaFoldDB" id="A0A2H3AHM5"/>
<evidence type="ECO:0000313" key="3">
    <source>
        <dbReference type="Proteomes" id="UP000218334"/>
    </source>
</evidence>
<accession>A0A2H3AHM5</accession>
<feature type="region of interest" description="Disordered" evidence="1">
    <location>
        <begin position="236"/>
        <end position="276"/>
    </location>
</feature>
<organism evidence="2 3">
    <name type="scientific">Armillaria solidipes</name>
    <dbReference type="NCBI Taxonomy" id="1076256"/>
    <lineage>
        <taxon>Eukaryota</taxon>
        <taxon>Fungi</taxon>
        <taxon>Dikarya</taxon>
        <taxon>Basidiomycota</taxon>
        <taxon>Agaricomycotina</taxon>
        <taxon>Agaricomycetes</taxon>
        <taxon>Agaricomycetidae</taxon>
        <taxon>Agaricales</taxon>
        <taxon>Marasmiineae</taxon>
        <taxon>Physalacriaceae</taxon>
        <taxon>Armillaria</taxon>
    </lineage>
</organism>
<evidence type="ECO:0000313" key="2">
    <source>
        <dbReference type="EMBL" id="PBK58435.1"/>
    </source>
</evidence>
<protein>
    <submittedName>
        <fullName evidence="2">Uncharacterized protein</fullName>
    </submittedName>
</protein>
<proteinExistence type="predicted"/>
<reference evidence="3" key="1">
    <citation type="journal article" date="2017" name="Nat. Ecol. Evol.">
        <title>Genome expansion and lineage-specific genetic innovations in the forest pathogenic fungi Armillaria.</title>
        <authorList>
            <person name="Sipos G."/>
            <person name="Prasanna A.N."/>
            <person name="Walter M.C."/>
            <person name="O'Connor E."/>
            <person name="Balint B."/>
            <person name="Krizsan K."/>
            <person name="Kiss B."/>
            <person name="Hess J."/>
            <person name="Varga T."/>
            <person name="Slot J."/>
            <person name="Riley R."/>
            <person name="Boka B."/>
            <person name="Rigling D."/>
            <person name="Barry K."/>
            <person name="Lee J."/>
            <person name="Mihaltcheva S."/>
            <person name="LaButti K."/>
            <person name="Lipzen A."/>
            <person name="Waldron R."/>
            <person name="Moloney N.M."/>
            <person name="Sperisen C."/>
            <person name="Kredics L."/>
            <person name="Vagvoelgyi C."/>
            <person name="Patrignani A."/>
            <person name="Fitzpatrick D."/>
            <person name="Nagy I."/>
            <person name="Doyle S."/>
            <person name="Anderson J.B."/>
            <person name="Grigoriev I.V."/>
            <person name="Gueldener U."/>
            <person name="Muensterkoetter M."/>
            <person name="Nagy L.G."/>
        </authorList>
    </citation>
    <scope>NUCLEOTIDE SEQUENCE [LARGE SCALE GENOMIC DNA]</scope>
    <source>
        <strain evidence="3">28-4</strain>
    </source>
</reference>
<dbReference type="Proteomes" id="UP000218334">
    <property type="component" value="Unassembled WGS sequence"/>
</dbReference>